<dbReference type="EMBL" id="MFZF01000018">
    <property type="protein sequence ID" value="OGK16282.1"/>
    <property type="molecule type" value="Genomic_DNA"/>
</dbReference>
<protein>
    <submittedName>
        <fullName evidence="1">Uncharacterized protein</fullName>
    </submittedName>
</protein>
<reference evidence="1 2" key="1">
    <citation type="journal article" date="2016" name="Nat. Commun.">
        <title>Thousands of microbial genomes shed light on interconnected biogeochemical processes in an aquifer system.</title>
        <authorList>
            <person name="Anantharaman K."/>
            <person name="Brown C.T."/>
            <person name="Hug L.A."/>
            <person name="Sharon I."/>
            <person name="Castelle C.J."/>
            <person name="Probst A.J."/>
            <person name="Thomas B.C."/>
            <person name="Singh A."/>
            <person name="Wilkins M.J."/>
            <person name="Karaoz U."/>
            <person name="Brodie E.L."/>
            <person name="Williams K.H."/>
            <person name="Hubbard S.S."/>
            <person name="Banfield J.F."/>
        </authorList>
    </citation>
    <scope>NUCLEOTIDE SEQUENCE [LARGE SCALE GENOMIC DNA]</scope>
</reference>
<name>A0A1F7GCL1_9BACT</name>
<organism evidence="1 2">
    <name type="scientific">Candidatus Roizmanbacteria bacterium RIFCSPHIGHO2_01_FULL_39_12b</name>
    <dbReference type="NCBI Taxonomy" id="1802030"/>
    <lineage>
        <taxon>Bacteria</taxon>
        <taxon>Candidatus Roizmaniibacteriota</taxon>
    </lineage>
</organism>
<comment type="caution">
    <text evidence="1">The sequence shown here is derived from an EMBL/GenBank/DDBJ whole genome shotgun (WGS) entry which is preliminary data.</text>
</comment>
<proteinExistence type="predicted"/>
<sequence length="400" mass="45054">MSKLEIDQYTNAKKVRMVRMPASPTPGHRRPEGAFTYSRIAELLRDDFGDCKDGWHYALPQSLRKHAKDVQPMPSFTCEFPGLTLVFQSHSIDPISGFDQDSANVISRNVQGTIRAGQNVAFFLELAKDDGSRAELRAQIDILNGRPFSPSSPARQKEVSRLVTTPFLVEQAGLNREIGNQAYHYVQLGNILNIRLNGNMGKPYEAVRVVYEGYQPKGGIGSGRLSRQDLDRNTRRRLAAHEIALFLSRDLLSARQILNLCERNKQVVSMRGTGHYMMIPALYALSGSAIFPREFMGETHEIPVTSTDRFSLPDELESVSFWQRLLADNELNRLIQTQNQDIGERVSQRIRTLLLGDLLSIVDSFIAGYDLGMEALLAKIKETESFPEITFTMKPVCFSK</sequence>
<evidence type="ECO:0000313" key="1">
    <source>
        <dbReference type="EMBL" id="OGK16282.1"/>
    </source>
</evidence>
<evidence type="ECO:0000313" key="2">
    <source>
        <dbReference type="Proteomes" id="UP000178372"/>
    </source>
</evidence>
<accession>A0A1F7GCL1</accession>
<gene>
    <name evidence="1" type="ORF">A2690_02755</name>
</gene>
<dbReference type="Proteomes" id="UP000178372">
    <property type="component" value="Unassembled WGS sequence"/>
</dbReference>
<dbReference type="AlphaFoldDB" id="A0A1F7GCL1"/>